<dbReference type="RefSeq" id="WP_170086419.1">
    <property type="nucleotide sequence ID" value="NZ_CP047972.1"/>
</dbReference>
<feature type="domain" description="DUF7680" evidence="1">
    <location>
        <begin position="29"/>
        <end position="187"/>
    </location>
</feature>
<reference evidence="2 3" key="1">
    <citation type="submission" date="2020-04" db="EMBL/GenBank/DDBJ databases">
        <authorList>
            <person name="Hogendoorn C."/>
        </authorList>
    </citation>
    <scope>NUCLEOTIDE SEQUENCE [LARGE SCALE GENOMIC DNA]</scope>
    <source>
        <strain evidence="2">COOX1</strain>
    </source>
</reference>
<evidence type="ECO:0000313" key="2">
    <source>
        <dbReference type="EMBL" id="CAB3395860.1"/>
    </source>
</evidence>
<gene>
    <name evidence="2" type="ORF">COOX1_3121</name>
</gene>
<dbReference type="Proteomes" id="UP000502196">
    <property type="component" value="Chromosome"/>
</dbReference>
<dbReference type="AlphaFoldDB" id="A0A6F9EH07"/>
<dbReference type="InterPro" id="IPR056097">
    <property type="entry name" value="DUF7680"/>
</dbReference>
<dbReference type="EMBL" id="LR792683">
    <property type="protein sequence ID" value="CAB3395860.1"/>
    <property type="molecule type" value="Genomic_DNA"/>
</dbReference>
<dbReference type="Pfam" id="PF24728">
    <property type="entry name" value="DUF7680"/>
    <property type="match status" value="1"/>
</dbReference>
<accession>A0A6F9EH07</accession>
<name>A0A6F9EH07_9BACL</name>
<protein>
    <recommendedName>
        <fullName evidence="1">DUF7680 domain-containing protein</fullName>
    </recommendedName>
</protein>
<organism evidence="2 3">
    <name type="scientific">Kyrpidia spormannii</name>
    <dbReference type="NCBI Taxonomy" id="2055160"/>
    <lineage>
        <taxon>Bacteria</taxon>
        <taxon>Bacillati</taxon>
        <taxon>Bacillota</taxon>
        <taxon>Bacilli</taxon>
        <taxon>Bacillales</taxon>
        <taxon>Alicyclobacillaceae</taxon>
        <taxon>Kyrpidia</taxon>
    </lineage>
</organism>
<evidence type="ECO:0000313" key="3">
    <source>
        <dbReference type="Proteomes" id="UP000502196"/>
    </source>
</evidence>
<evidence type="ECO:0000259" key="1">
    <source>
        <dbReference type="Pfam" id="PF24728"/>
    </source>
</evidence>
<proteinExistence type="predicted"/>
<sequence length="203" mass="23221">MSSRKSDDKTAVQADYTGRVLPLVTQFPWVLRVTEHKDKPVPVLVVKERVRVWSGGQDGASATYHYVLKERGLIYGQPLRRILPVVREILVKVCDASGIPLELHRYLGNGRIWFRGNLPLDPEAGEKLALIFKLQERVSDMDRVELIAWRVERFTREEAAYWLTRATQFGEGPNRWALAGMRIMLGGQPGDKGIQSMLQQLRR</sequence>